<evidence type="ECO:0000313" key="2">
    <source>
        <dbReference type="Proteomes" id="UP000055048"/>
    </source>
</evidence>
<dbReference type="AlphaFoldDB" id="A0A0V0UIH1"/>
<comment type="caution">
    <text evidence="1">The sequence shown here is derived from an EMBL/GenBank/DDBJ whole genome shotgun (WGS) entry which is preliminary data.</text>
</comment>
<accession>A0A0V0UIH1</accession>
<proteinExistence type="predicted"/>
<dbReference type="OrthoDB" id="5935282at2759"/>
<name>A0A0V0UIH1_9BILA</name>
<protein>
    <submittedName>
        <fullName evidence="1">Uncharacterized protein</fullName>
    </submittedName>
</protein>
<reference evidence="1 2" key="1">
    <citation type="submission" date="2015-01" db="EMBL/GenBank/DDBJ databases">
        <title>Evolution of Trichinella species and genotypes.</title>
        <authorList>
            <person name="Korhonen P.K."/>
            <person name="Edoardo P."/>
            <person name="Giuseppe L.R."/>
            <person name="Gasser R.B."/>
        </authorList>
    </citation>
    <scope>NUCLEOTIDE SEQUENCE [LARGE SCALE GENOMIC DNA]</scope>
    <source>
        <strain evidence="1">ISS417</strain>
    </source>
</reference>
<sequence>MAGLFNVQCALHDLNCHAHARYLFECLKESTSKYSGTYSVLVENCDQAILCQLKHFIGKKCDKIFFVSSRGLNFVKFVKQISLLNRARYSAHFDTKRSSIYFLAEKFNKIDVINLLIFLYWEVLGLTSQCSQ</sequence>
<keyword evidence="2" id="KW-1185">Reference proteome</keyword>
<gene>
    <name evidence="1" type="ORF">T05_1634</name>
</gene>
<organism evidence="1 2">
    <name type="scientific">Trichinella murrelli</name>
    <dbReference type="NCBI Taxonomy" id="144512"/>
    <lineage>
        <taxon>Eukaryota</taxon>
        <taxon>Metazoa</taxon>
        <taxon>Ecdysozoa</taxon>
        <taxon>Nematoda</taxon>
        <taxon>Enoplea</taxon>
        <taxon>Dorylaimia</taxon>
        <taxon>Trichinellida</taxon>
        <taxon>Trichinellidae</taxon>
        <taxon>Trichinella</taxon>
    </lineage>
</organism>
<dbReference type="EMBL" id="JYDJ01000002">
    <property type="protein sequence ID" value="KRX50939.1"/>
    <property type="molecule type" value="Genomic_DNA"/>
</dbReference>
<evidence type="ECO:0000313" key="1">
    <source>
        <dbReference type="EMBL" id="KRX50939.1"/>
    </source>
</evidence>
<dbReference type="Proteomes" id="UP000055048">
    <property type="component" value="Unassembled WGS sequence"/>
</dbReference>